<gene>
    <name evidence="1" type="ORF">BIW53_19330</name>
</gene>
<reference evidence="1 2" key="1">
    <citation type="submission" date="2016-10" db="EMBL/GenBank/DDBJ databases">
        <title>Pseudoalteromonas amylolytica sp. nov., isolated from the surface seawater.</title>
        <authorList>
            <person name="Wu Y.-H."/>
            <person name="Cheng H."/>
            <person name="Jin X.-B."/>
            <person name="Wang C.-S."/>
            <person name="Xu X.-W."/>
        </authorList>
    </citation>
    <scope>NUCLEOTIDE SEQUENCE [LARGE SCALE GENOMIC DNA]</scope>
    <source>
        <strain evidence="1 2">JCM 12483</strain>
    </source>
</reference>
<organism evidence="1 2">
    <name type="scientific">Pseudoalteromonas byunsanensis</name>
    <dbReference type="NCBI Taxonomy" id="327939"/>
    <lineage>
        <taxon>Bacteria</taxon>
        <taxon>Pseudomonadati</taxon>
        <taxon>Pseudomonadota</taxon>
        <taxon>Gammaproteobacteria</taxon>
        <taxon>Alteromonadales</taxon>
        <taxon>Pseudoalteromonadaceae</taxon>
        <taxon>Pseudoalteromonas</taxon>
    </lineage>
</organism>
<name>A0A1S1MXJ2_9GAMM</name>
<proteinExistence type="predicted"/>
<comment type="caution">
    <text evidence="1">The sequence shown here is derived from an EMBL/GenBank/DDBJ whole genome shotgun (WGS) entry which is preliminary data.</text>
</comment>
<dbReference type="Proteomes" id="UP000180253">
    <property type="component" value="Unassembled WGS sequence"/>
</dbReference>
<dbReference type="OrthoDB" id="1097623at2"/>
<dbReference type="RefSeq" id="WP_070993663.1">
    <property type="nucleotide sequence ID" value="NZ_CBCSHD010000031.1"/>
</dbReference>
<sequence length="91" mass="10427">MVGVSDLAIQTLEKRYIAEVEANETTIESLKAQYFFLRDLISESGDKLVSAVEHYLKWLEFQINGKSMGSELLILIILFNGYFWHKAVISL</sequence>
<dbReference type="EMBL" id="MNAN01000037">
    <property type="protein sequence ID" value="OHU93507.1"/>
    <property type="molecule type" value="Genomic_DNA"/>
</dbReference>
<protein>
    <submittedName>
        <fullName evidence="1">Uncharacterized protein</fullName>
    </submittedName>
</protein>
<dbReference type="AlphaFoldDB" id="A0A1S1MXJ2"/>
<accession>A0A1S1MXJ2</accession>
<keyword evidence="2" id="KW-1185">Reference proteome</keyword>
<evidence type="ECO:0000313" key="2">
    <source>
        <dbReference type="Proteomes" id="UP000180253"/>
    </source>
</evidence>
<evidence type="ECO:0000313" key="1">
    <source>
        <dbReference type="EMBL" id="OHU93507.1"/>
    </source>
</evidence>